<evidence type="ECO:0000313" key="3">
    <source>
        <dbReference type="Proteomes" id="UP001189429"/>
    </source>
</evidence>
<reference evidence="2" key="1">
    <citation type="submission" date="2023-10" db="EMBL/GenBank/DDBJ databases">
        <authorList>
            <person name="Chen Y."/>
            <person name="Shah S."/>
            <person name="Dougan E. K."/>
            <person name="Thang M."/>
            <person name="Chan C."/>
        </authorList>
    </citation>
    <scope>NUCLEOTIDE SEQUENCE [LARGE SCALE GENOMIC DNA]</scope>
</reference>
<name>A0ABN9S4B7_9DINO</name>
<protein>
    <submittedName>
        <fullName evidence="2">Uncharacterized protein</fullName>
    </submittedName>
</protein>
<accession>A0ABN9S4B7</accession>
<feature type="non-terminal residue" evidence="2">
    <location>
        <position position="1"/>
    </location>
</feature>
<dbReference type="Proteomes" id="UP001189429">
    <property type="component" value="Unassembled WGS sequence"/>
</dbReference>
<feature type="non-terminal residue" evidence="2">
    <location>
        <position position="52"/>
    </location>
</feature>
<proteinExistence type="predicted"/>
<evidence type="ECO:0000256" key="1">
    <source>
        <dbReference type="SAM" id="MobiDB-lite"/>
    </source>
</evidence>
<feature type="region of interest" description="Disordered" evidence="1">
    <location>
        <begin position="1"/>
        <end position="20"/>
    </location>
</feature>
<organism evidence="2 3">
    <name type="scientific">Prorocentrum cordatum</name>
    <dbReference type="NCBI Taxonomy" id="2364126"/>
    <lineage>
        <taxon>Eukaryota</taxon>
        <taxon>Sar</taxon>
        <taxon>Alveolata</taxon>
        <taxon>Dinophyceae</taxon>
        <taxon>Prorocentrales</taxon>
        <taxon>Prorocentraceae</taxon>
        <taxon>Prorocentrum</taxon>
    </lineage>
</organism>
<keyword evidence="3" id="KW-1185">Reference proteome</keyword>
<gene>
    <name evidence="2" type="ORF">PCOR1329_LOCUS26405</name>
</gene>
<comment type="caution">
    <text evidence="2">The sequence shown here is derived from an EMBL/GenBank/DDBJ whole genome shotgun (WGS) entry which is preliminary data.</text>
</comment>
<dbReference type="EMBL" id="CAUYUJ010009389">
    <property type="protein sequence ID" value="CAK0826623.1"/>
    <property type="molecule type" value="Genomic_DNA"/>
</dbReference>
<sequence length="52" mass="5138">VRGAVGRMKGSASGKGGIAIGTVRSAGPRATMAAAKLVATVRDAPGDAWEQE</sequence>
<evidence type="ECO:0000313" key="2">
    <source>
        <dbReference type="EMBL" id="CAK0826623.1"/>
    </source>
</evidence>